<evidence type="ECO:0000313" key="2">
    <source>
        <dbReference type="EMBL" id="MDG4716093.1"/>
    </source>
</evidence>
<sequence>MDDLKEEIKELSKDSILSKEYRNKKLITYLIRTIISAVIIYFLWDYDWIKWVLYIYIPLNLISLLSIFGWNFLLNKRLAKTNQKLDMLIESGDEEE</sequence>
<keyword evidence="3" id="KW-1185">Reference proteome</keyword>
<name>A0ABT6G232_9FLAO</name>
<evidence type="ECO:0000313" key="3">
    <source>
        <dbReference type="Proteomes" id="UP001529085"/>
    </source>
</evidence>
<evidence type="ECO:0000256" key="1">
    <source>
        <dbReference type="SAM" id="Phobius"/>
    </source>
</evidence>
<keyword evidence="1" id="KW-0812">Transmembrane</keyword>
<dbReference type="EMBL" id="JARSBN010000004">
    <property type="protein sequence ID" value="MDG4716093.1"/>
    <property type="molecule type" value="Genomic_DNA"/>
</dbReference>
<keyword evidence="1" id="KW-0472">Membrane</keyword>
<proteinExistence type="predicted"/>
<accession>A0ABT6G232</accession>
<keyword evidence="1" id="KW-1133">Transmembrane helix</keyword>
<reference evidence="2 3" key="1">
    <citation type="submission" date="2023-03" db="EMBL/GenBank/DDBJ databases">
        <title>Strain YYF002 represents a novel species in the genus Winogradskyella isolated from seawater.</title>
        <authorList>
            <person name="Fu Z.-Y."/>
        </authorList>
    </citation>
    <scope>NUCLEOTIDE SEQUENCE [LARGE SCALE GENOMIC DNA]</scope>
    <source>
        <strain evidence="2 3">YYF002</strain>
    </source>
</reference>
<dbReference type="RefSeq" id="WP_278005538.1">
    <property type="nucleotide sequence ID" value="NZ_JARSBN010000004.1"/>
</dbReference>
<evidence type="ECO:0008006" key="4">
    <source>
        <dbReference type="Google" id="ProtNLM"/>
    </source>
</evidence>
<protein>
    <recommendedName>
        <fullName evidence="4">2TM domain-containing protein</fullName>
    </recommendedName>
</protein>
<dbReference type="Proteomes" id="UP001529085">
    <property type="component" value="Unassembled WGS sequence"/>
</dbReference>
<comment type="caution">
    <text evidence="2">The sequence shown here is derived from an EMBL/GenBank/DDBJ whole genome shotgun (WGS) entry which is preliminary data.</text>
</comment>
<organism evidence="2 3">
    <name type="scientific">Winogradskyella marincola</name>
    <dbReference type="NCBI Taxonomy" id="3037795"/>
    <lineage>
        <taxon>Bacteria</taxon>
        <taxon>Pseudomonadati</taxon>
        <taxon>Bacteroidota</taxon>
        <taxon>Flavobacteriia</taxon>
        <taxon>Flavobacteriales</taxon>
        <taxon>Flavobacteriaceae</taxon>
        <taxon>Winogradskyella</taxon>
    </lineage>
</organism>
<feature type="transmembrane region" description="Helical" evidence="1">
    <location>
        <begin position="51"/>
        <end position="74"/>
    </location>
</feature>
<gene>
    <name evidence="2" type="ORF">P7122_09435</name>
</gene>
<feature type="transmembrane region" description="Helical" evidence="1">
    <location>
        <begin position="26"/>
        <end position="44"/>
    </location>
</feature>